<evidence type="ECO:0000313" key="1">
    <source>
        <dbReference type="EMBL" id="KAA2235668.1"/>
    </source>
</evidence>
<comment type="caution">
    <text evidence="1">The sequence shown here is derived from an EMBL/GenBank/DDBJ whole genome shotgun (WGS) entry which is preliminary data.</text>
</comment>
<dbReference type="AlphaFoldDB" id="A0A5B2VAA9"/>
<protein>
    <submittedName>
        <fullName evidence="1">Putative glycolipid-binding domain-containing protein</fullName>
    </submittedName>
</protein>
<organism evidence="1 2">
    <name type="scientific">Salinarimonas soli</name>
    <dbReference type="NCBI Taxonomy" id="1638099"/>
    <lineage>
        <taxon>Bacteria</taxon>
        <taxon>Pseudomonadati</taxon>
        <taxon>Pseudomonadota</taxon>
        <taxon>Alphaproteobacteria</taxon>
        <taxon>Hyphomicrobiales</taxon>
        <taxon>Salinarimonadaceae</taxon>
        <taxon>Salinarimonas</taxon>
    </lineage>
</organism>
<reference evidence="1 2" key="1">
    <citation type="submission" date="2019-09" db="EMBL/GenBank/DDBJ databases">
        <title>Salinarimonas rosea gen. nov., sp. nov., a new member of the a-2 subgroup of the Proteobacteria.</title>
        <authorList>
            <person name="Liu J."/>
        </authorList>
    </citation>
    <scope>NUCLEOTIDE SEQUENCE [LARGE SCALE GENOMIC DNA]</scope>
    <source>
        <strain evidence="1 2">BN140002</strain>
    </source>
</reference>
<name>A0A5B2VAA9_9HYPH</name>
<reference evidence="1 2" key="2">
    <citation type="submission" date="2019-09" db="EMBL/GenBank/DDBJ databases">
        <authorList>
            <person name="Jin C."/>
        </authorList>
    </citation>
    <scope>NUCLEOTIDE SEQUENCE [LARGE SCALE GENOMIC DNA]</scope>
    <source>
        <strain evidence="1 2">BN140002</strain>
    </source>
</reference>
<dbReference type="Proteomes" id="UP000323142">
    <property type="component" value="Unassembled WGS sequence"/>
</dbReference>
<proteinExistence type="predicted"/>
<dbReference type="EMBL" id="VUOA01000034">
    <property type="protein sequence ID" value="KAA2235668.1"/>
    <property type="molecule type" value="Genomic_DNA"/>
</dbReference>
<accession>A0A5B2VAA9</accession>
<dbReference type="SUPFAM" id="SSF159275">
    <property type="entry name" value="PA1994-like"/>
    <property type="match status" value="1"/>
</dbReference>
<gene>
    <name evidence="1" type="ORF">F0L46_18565</name>
</gene>
<sequence>MGVTKRVEERVVSRSVLFWRRIDIDGLERLELTVEADGVTAASTVLCLDDGGYRLEHRWRLDPDWRARSATVERWSAGGHGVLRLERAGRGWRVDGVSRPDLDGAEEADLSVTPFCNTFPIRRTPEAAGASLALDVALIDGAALTVARSRQRYDRQGPGRVRFVSLGLTPGFEADLLVDGRGLVLRYEHLFERVAPPV</sequence>
<dbReference type="InterPro" id="IPR009467">
    <property type="entry name" value="Glycolipid-bd_prot_put"/>
</dbReference>
<keyword evidence="2" id="KW-1185">Reference proteome</keyword>
<evidence type="ECO:0000313" key="2">
    <source>
        <dbReference type="Proteomes" id="UP000323142"/>
    </source>
</evidence>
<dbReference type="Pfam" id="PF06475">
    <property type="entry name" value="Glycolipid_bind"/>
    <property type="match status" value="1"/>
</dbReference>
<dbReference type="OrthoDB" id="7347529at2"/>